<sequence>MKKALGVVIGAATLAWAASAAAQNQENPELKYIQTLRETAQRCWFDQDMANSAIKLNISRDYARSAATDATRSCAAQLDKGEAAFKDEIAKPHRSAVRDGIKKVYARWRTYVETLGPGVSVNAAAESAFNDAVNDLKLEVENP</sequence>
<comment type="caution">
    <text evidence="2">The sequence shown here is derived from an EMBL/GenBank/DDBJ whole genome shotgun (WGS) entry which is preliminary data.</text>
</comment>
<feature type="signal peptide" evidence="1">
    <location>
        <begin position="1"/>
        <end position="22"/>
    </location>
</feature>
<organism evidence="2 3">
    <name type="scientific">Ralstonia chuxiongensis</name>
    <dbReference type="NCBI Taxonomy" id="2957504"/>
    <lineage>
        <taxon>Bacteria</taxon>
        <taxon>Pseudomonadati</taxon>
        <taxon>Pseudomonadota</taxon>
        <taxon>Betaproteobacteria</taxon>
        <taxon>Burkholderiales</taxon>
        <taxon>Burkholderiaceae</taxon>
        <taxon>Ralstonia</taxon>
    </lineage>
</organism>
<protein>
    <submittedName>
        <fullName evidence="2">Uncharacterized protein</fullName>
    </submittedName>
</protein>
<gene>
    <name evidence="2" type="ORF">NKG59_14915</name>
</gene>
<dbReference type="AlphaFoldDB" id="A0AA41WWD8"/>
<proteinExistence type="predicted"/>
<accession>A0AA41WWD8</accession>
<evidence type="ECO:0000256" key="1">
    <source>
        <dbReference type="SAM" id="SignalP"/>
    </source>
</evidence>
<keyword evidence="3" id="KW-1185">Reference proteome</keyword>
<name>A0AA41WWD8_9RALS</name>
<dbReference type="EMBL" id="JAMYWC010000004">
    <property type="protein sequence ID" value="MCP1173652.1"/>
    <property type="molecule type" value="Genomic_DNA"/>
</dbReference>
<reference evidence="3" key="1">
    <citation type="journal article" date="2023" name="Front. Microbiol.">
        <title>Ralstonia chuxiongensis sp. nov., Ralstonia mojiangensis sp. nov., and Ralstonia soli sp. nov., isolated from tobacco fields, are three novel species in the family Burkholderiaceae.</title>
        <authorList>
            <person name="Lu C.H."/>
            <person name="Zhang Y.Y."/>
            <person name="Jiang N."/>
            <person name="Chen W."/>
            <person name="Shao X."/>
            <person name="Zhao Z.M."/>
            <person name="Lu W.L."/>
            <person name="Hu X."/>
            <person name="Xi Y.X."/>
            <person name="Zou S.Y."/>
            <person name="Wei Q.J."/>
            <person name="Lin Z.L."/>
            <person name="Gong L."/>
            <person name="Gai X.T."/>
            <person name="Zhang L.Q."/>
            <person name="Li J.Y."/>
            <person name="Jin Y."/>
            <person name="Xia Z.Y."/>
        </authorList>
    </citation>
    <scope>NUCLEOTIDE SEQUENCE [LARGE SCALE GENOMIC DNA]</scope>
    <source>
        <strain evidence="3">21YRMH01-3</strain>
    </source>
</reference>
<evidence type="ECO:0000313" key="3">
    <source>
        <dbReference type="Proteomes" id="UP001162793"/>
    </source>
</evidence>
<dbReference type="Proteomes" id="UP001162793">
    <property type="component" value="Unassembled WGS sequence"/>
</dbReference>
<evidence type="ECO:0000313" key="2">
    <source>
        <dbReference type="EMBL" id="MCP1173652.1"/>
    </source>
</evidence>
<feature type="chain" id="PRO_5041205888" evidence="1">
    <location>
        <begin position="23"/>
        <end position="143"/>
    </location>
</feature>
<keyword evidence="1" id="KW-0732">Signal</keyword>
<dbReference type="RefSeq" id="WP_253538177.1">
    <property type="nucleotide sequence ID" value="NZ_JAMYWC010000004.1"/>
</dbReference>